<dbReference type="RefSeq" id="WP_280960300.1">
    <property type="nucleotide sequence ID" value="NZ_AP014654.1"/>
</dbReference>
<organism evidence="1">
    <name type="scientific">Escherichia coli O169:H41</name>
    <dbReference type="NCBI Taxonomy" id="1446701"/>
    <lineage>
        <taxon>Bacteria</taxon>
        <taxon>Pseudomonadati</taxon>
        <taxon>Pseudomonadota</taxon>
        <taxon>Gammaproteobacteria</taxon>
        <taxon>Enterobacterales</taxon>
        <taxon>Enterobacteriaceae</taxon>
        <taxon>Escherichia</taxon>
    </lineage>
</organism>
<evidence type="ECO:0000313" key="1">
    <source>
        <dbReference type="EMBL" id="BAT57066.1"/>
    </source>
</evidence>
<proteinExistence type="predicted"/>
<protein>
    <submittedName>
        <fullName evidence="1">Putative pilus biosynthesis transmembrane anchor protein CofE</fullName>
    </submittedName>
</protein>
<dbReference type="EMBL" id="AP014654">
    <property type="protein sequence ID" value="BAT57066.1"/>
    <property type="molecule type" value="Genomic_DNA"/>
</dbReference>
<reference evidence="1" key="1">
    <citation type="journal article" date="2015" name="Virulence">
        <title>Characterization of unstable pEntYN10 from enterotoxigenic Escherichia coli (ETEC) O169:H41.</title>
        <authorList>
            <person name="Ban E."/>
            <person name="Yoshida Y."/>
            <person name="Wakushima M."/>
            <person name="Wajima T."/>
            <person name="Hamabata T."/>
            <person name="Ichikawa N."/>
            <person name="Abe H."/>
            <person name="Horiguchi Y."/>
            <person name="Hara-Kudo Y."/>
            <person name="Kage-Nakadai E."/>
            <person name="Yamamoto T."/>
            <person name="Wada T."/>
            <person name="Nishikawa Y."/>
        </authorList>
    </citation>
    <scope>NUCLEOTIDE SEQUENCE</scope>
    <source>
        <strain evidence="1">O169:H41</strain>
        <plasmid evidence="1">pEntYN10</plasmid>
    </source>
</reference>
<accession>A0A0S3PN84</accession>
<keyword evidence="1" id="KW-0614">Plasmid</keyword>
<geneLocation type="plasmid" evidence="1">
    <name>pEntYN10</name>
</geneLocation>
<gene>
    <name evidence="1" type="primary">cofE</name>
</gene>
<name>A0A0S3PN84_ECOLX</name>
<keyword evidence="1" id="KW-0472">Membrane</keyword>
<keyword evidence="1" id="KW-0812">Transmembrane</keyword>
<dbReference type="AlphaFoldDB" id="A0A0S3PN84"/>
<sequence length="158" mass="18429">MNLEQIEEEEIATEVIWISSENVAKKMTNTKERSWRRVVDKHYKRIEYLNEDKKTCSGYSAITSSVSQPFALYIRNIYGDGIYYTNQDTNKNYILAISNGEVIEGTDIYVNSALFEKHRQFFLSDDYSSLTWICLTAAHIDEVLEANTLHKQKIKKKK</sequence>